<proteinExistence type="predicted"/>
<evidence type="ECO:0000313" key="2">
    <source>
        <dbReference type="EMBL" id="CAK9890097.1"/>
    </source>
</evidence>
<dbReference type="RefSeq" id="WP_150777049.1">
    <property type="nucleotide sequence ID" value="NZ_OZ024668.1"/>
</dbReference>
<gene>
    <name evidence="2" type="ORF">PS652_02930</name>
    <name evidence="3" type="ORF">PS652_05108</name>
</gene>
<accession>A0A5E6X3P7</accession>
<dbReference type="Pfam" id="PF01323">
    <property type="entry name" value="DSBA"/>
    <property type="match status" value="1"/>
</dbReference>
<evidence type="ECO:0000313" key="3">
    <source>
        <dbReference type="EMBL" id="VVN35763.1"/>
    </source>
</evidence>
<dbReference type="PANTHER" id="PTHR13887:SF41">
    <property type="entry name" value="THIOREDOXIN SUPERFAMILY PROTEIN"/>
    <property type="match status" value="1"/>
</dbReference>
<sequence length="231" mass="25518">MNAESKSITINVWSDFVCPWCWIAKRRFEMALADFEHKDLVQVNYKAFRLAAGQKAAPIKQVLVQKFGNEQSANGMIQAVVANAREVGLVYNFDTMLFGDTTKAHALVKAVDDSYTKMVLSERLYEASTTDGRSIFEESSLAEIAAEVGISASFVQRAWNDEALPSLIAKDEKEAHEIANGVPLFVFNNGFYISGAQTVDAFKQALQRMHLDAIEAESFQGQTCGLNGCDN</sequence>
<dbReference type="AlphaFoldDB" id="A0A5E6X3P7"/>
<evidence type="ECO:0000313" key="4">
    <source>
        <dbReference type="Proteomes" id="UP000326595"/>
    </source>
</evidence>
<dbReference type="SUPFAM" id="SSF52833">
    <property type="entry name" value="Thioredoxin-like"/>
    <property type="match status" value="1"/>
</dbReference>
<dbReference type="EMBL" id="OZ024668">
    <property type="protein sequence ID" value="CAK9890097.1"/>
    <property type="molecule type" value="Genomic_DNA"/>
</dbReference>
<organism evidence="3">
    <name type="scientific">Pseudomonas fluorescens</name>
    <dbReference type="NCBI Taxonomy" id="294"/>
    <lineage>
        <taxon>Bacteria</taxon>
        <taxon>Pseudomonadati</taxon>
        <taxon>Pseudomonadota</taxon>
        <taxon>Gammaproteobacteria</taxon>
        <taxon>Pseudomonadales</taxon>
        <taxon>Pseudomonadaceae</taxon>
        <taxon>Pseudomonas</taxon>
    </lineage>
</organism>
<dbReference type="Gene3D" id="3.40.30.10">
    <property type="entry name" value="Glutaredoxin"/>
    <property type="match status" value="1"/>
</dbReference>
<dbReference type="EMBL" id="CABVHG010000047">
    <property type="protein sequence ID" value="VVN35763.1"/>
    <property type="molecule type" value="Genomic_DNA"/>
</dbReference>
<dbReference type="Proteomes" id="UP000326595">
    <property type="component" value="Chromosome"/>
</dbReference>
<dbReference type="CDD" id="cd03024">
    <property type="entry name" value="DsbA_FrnE"/>
    <property type="match status" value="1"/>
</dbReference>
<reference evidence="2 4" key="2">
    <citation type="submission" date="2024-03" db="EMBL/GenBank/DDBJ databases">
        <authorList>
            <person name="Alaster D. Moffat"/>
            <person name="Govind Chandra"/>
            <person name="Andrew W. Truman"/>
        </authorList>
    </citation>
    <scope>NUCLEOTIDE SEQUENCE [LARGE SCALE GENOMIC DNA]</scope>
    <source>
        <strain evidence="2">PS652</strain>
    </source>
</reference>
<evidence type="ECO:0000259" key="1">
    <source>
        <dbReference type="Pfam" id="PF01323"/>
    </source>
</evidence>
<dbReference type="PANTHER" id="PTHR13887">
    <property type="entry name" value="GLUTATHIONE S-TRANSFERASE KAPPA"/>
    <property type="match status" value="1"/>
</dbReference>
<dbReference type="InterPro" id="IPR001853">
    <property type="entry name" value="DSBA-like_thioredoxin_dom"/>
</dbReference>
<dbReference type="GO" id="GO:0016491">
    <property type="term" value="F:oxidoreductase activity"/>
    <property type="evidence" value="ECO:0007669"/>
    <property type="project" value="InterPro"/>
</dbReference>
<name>A0A5E6X3P7_PSEFL</name>
<protein>
    <recommendedName>
        <fullName evidence="1">DSBA-like thioredoxin domain-containing protein</fullName>
    </recommendedName>
</protein>
<dbReference type="InterPro" id="IPR036249">
    <property type="entry name" value="Thioredoxin-like_sf"/>
</dbReference>
<feature type="domain" description="DSBA-like thioredoxin" evidence="1">
    <location>
        <begin position="9"/>
        <end position="207"/>
    </location>
</feature>
<reference evidence="3" key="1">
    <citation type="submission" date="2019-09" db="EMBL/GenBank/DDBJ databases">
        <authorList>
            <person name="Chandra G."/>
            <person name="Truman W A."/>
        </authorList>
    </citation>
    <scope>NUCLEOTIDE SEQUENCE [LARGE SCALE GENOMIC DNA]</scope>
    <source>
        <strain evidence="3">PS652</strain>
    </source>
</reference>